<dbReference type="PANTHER" id="PTHR43228:SF1">
    <property type="entry name" value="TWO-COMPONENT RESPONSE REGULATOR ARR22"/>
    <property type="match status" value="1"/>
</dbReference>
<evidence type="ECO:0000313" key="4">
    <source>
        <dbReference type="Proteomes" id="UP000709959"/>
    </source>
</evidence>
<evidence type="ECO:0000259" key="2">
    <source>
        <dbReference type="PROSITE" id="PS50110"/>
    </source>
</evidence>
<evidence type="ECO:0000313" key="3">
    <source>
        <dbReference type="EMBL" id="MBK8573728.1"/>
    </source>
</evidence>
<evidence type="ECO:0000256" key="1">
    <source>
        <dbReference type="PROSITE-ProRule" id="PRU00169"/>
    </source>
</evidence>
<proteinExistence type="predicted"/>
<dbReference type="SUPFAM" id="SSF52172">
    <property type="entry name" value="CheY-like"/>
    <property type="match status" value="1"/>
</dbReference>
<organism evidence="3 4">
    <name type="scientific">Candidatus Geothrix odensensis</name>
    <dbReference type="NCBI Taxonomy" id="2954440"/>
    <lineage>
        <taxon>Bacteria</taxon>
        <taxon>Pseudomonadati</taxon>
        <taxon>Acidobacteriota</taxon>
        <taxon>Holophagae</taxon>
        <taxon>Holophagales</taxon>
        <taxon>Holophagaceae</taxon>
        <taxon>Geothrix</taxon>
    </lineage>
</organism>
<dbReference type="CDD" id="cd17546">
    <property type="entry name" value="REC_hyHK_CKI1_RcsC-like"/>
    <property type="match status" value="1"/>
</dbReference>
<accession>A0A936F4G7</accession>
<dbReference type="EMBL" id="JADKCH010000030">
    <property type="protein sequence ID" value="MBK8573728.1"/>
    <property type="molecule type" value="Genomic_DNA"/>
</dbReference>
<dbReference type="InterPro" id="IPR001789">
    <property type="entry name" value="Sig_transdc_resp-reg_receiver"/>
</dbReference>
<feature type="domain" description="Response regulatory" evidence="2">
    <location>
        <begin position="1"/>
        <end position="94"/>
    </location>
</feature>
<dbReference type="Gene3D" id="3.40.50.2300">
    <property type="match status" value="1"/>
</dbReference>
<dbReference type="InterPro" id="IPR011006">
    <property type="entry name" value="CheY-like_superfamily"/>
</dbReference>
<feature type="modified residue" description="4-aspartylphosphate" evidence="1">
    <location>
        <position position="29"/>
    </location>
</feature>
<dbReference type="PROSITE" id="PS50110">
    <property type="entry name" value="RESPONSE_REGULATORY"/>
    <property type="match status" value="1"/>
</dbReference>
<protein>
    <submittedName>
        <fullName evidence="3">Response regulator</fullName>
    </submittedName>
</protein>
<gene>
    <name evidence="3" type="ORF">IPN91_14155</name>
</gene>
<sequence>MAVVLAADGQEAVDLVKQQGPPLDLVFMDLTMPRMDGREAFQQIRRLCPGVPVVLTSGYNEQESIQDFIGRGLAGFLQKPYTLKALGETLQRCARRRPAD</sequence>
<name>A0A936F4G7_9BACT</name>
<dbReference type="SMART" id="SM00448">
    <property type="entry name" value="REC"/>
    <property type="match status" value="1"/>
</dbReference>
<dbReference type="PANTHER" id="PTHR43228">
    <property type="entry name" value="TWO-COMPONENT RESPONSE REGULATOR"/>
    <property type="match status" value="1"/>
</dbReference>
<dbReference type="GO" id="GO:0000160">
    <property type="term" value="P:phosphorelay signal transduction system"/>
    <property type="evidence" value="ECO:0007669"/>
    <property type="project" value="InterPro"/>
</dbReference>
<dbReference type="AlphaFoldDB" id="A0A936F4G7"/>
<dbReference type="Pfam" id="PF00072">
    <property type="entry name" value="Response_reg"/>
    <property type="match status" value="1"/>
</dbReference>
<dbReference type="InterPro" id="IPR052048">
    <property type="entry name" value="ST_Response_Regulator"/>
</dbReference>
<dbReference type="Proteomes" id="UP000709959">
    <property type="component" value="Unassembled WGS sequence"/>
</dbReference>
<reference evidence="3 4" key="1">
    <citation type="submission" date="2020-10" db="EMBL/GenBank/DDBJ databases">
        <title>Connecting structure to function with the recovery of over 1000 high-quality activated sludge metagenome-assembled genomes encoding full-length rRNA genes using long-read sequencing.</title>
        <authorList>
            <person name="Singleton C.M."/>
            <person name="Petriglieri F."/>
            <person name="Kristensen J.M."/>
            <person name="Kirkegaard R.H."/>
            <person name="Michaelsen T.Y."/>
            <person name="Andersen M.H."/>
            <person name="Karst S.M."/>
            <person name="Dueholm M.S."/>
            <person name="Nielsen P.H."/>
            <person name="Albertsen M."/>
        </authorList>
    </citation>
    <scope>NUCLEOTIDE SEQUENCE [LARGE SCALE GENOMIC DNA]</scope>
    <source>
        <strain evidence="3">OdNE_18-Q3-R46-58_MAXAC.008</strain>
    </source>
</reference>
<keyword evidence="1" id="KW-0597">Phosphoprotein</keyword>
<comment type="caution">
    <text evidence="3">The sequence shown here is derived from an EMBL/GenBank/DDBJ whole genome shotgun (WGS) entry which is preliminary data.</text>
</comment>